<dbReference type="GO" id="GO:0070971">
    <property type="term" value="C:endoplasmic reticulum exit site"/>
    <property type="evidence" value="ECO:0007669"/>
    <property type="project" value="TreeGrafter"/>
</dbReference>
<dbReference type="InterPro" id="IPR036180">
    <property type="entry name" value="Gelsolin-like_dom_sf"/>
</dbReference>
<dbReference type="STRING" id="52670.A0A2I4CS10"/>
<dbReference type="InterPro" id="IPR029006">
    <property type="entry name" value="ADF-H/Gelsolin-like_dom_sf"/>
</dbReference>
<gene>
    <name evidence="3" type="primary">LOC106531448</name>
</gene>
<dbReference type="PANTHER" id="PTHR13803">
    <property type="entry name" value="SEC24-RELATED PROTEIN"/>
    <property type="match status" value="1"/>
</dbReference>
<dbReference type="PANTHER" id="PTHR13803:SF42">
    <property type="entry name" value="PROTEIN TRANSPORT PROTEIN SEC24B"/>
    <property type="match status" value="1"/>
</dbReference>
<dbReference type="GO" id="GO:0008270">
    <property type="term" value="F:zinc ion binding"/>
    <property type="evidence" value="ECO:0007669"/>
    <property type="project" value="TreeGrafter"/>
</dbReference>
<evidence type="ECO:0000259" key="1">
    <source>
        <dbReference type="Pfam" id="PF00626"/>
    </source>
</evidence>
<reference evidence="3" key="1">
    <citation type="submission" date="2025-08" db="UniProtKB">
        <authorList>
            <consortium name="RefSeq"/>
        </authorList>
    </citation>
    <scope>IDENTIFICATION</scope>
    <source>
        <strain evidence="3">Quisiro</strain>
        <tissue evidence="3">Liver</tissue>
    </source>
</reference>
<evidence type="ECO:0000313" key="3">
    <source>
        <dbReference type="RefSeq" id="XP_013882777.1"/>
    </source>
</evidence>
<dbReference type="Pfam" id="PF00626">
    <property type="entry name" value="Gelsolin"/>
    <property type="match status" value="1"/>
</dbReference>
<sequence length="192" mass="21805">MSVVVCLQKALRTGTSTRLDERVFAMCEFKTQPLPQLMKMIHPDLYRLDNVTDQGALHLNDTIVPQPHLQHLSAERLSPDGAFLMDCGDAFYLWIGKNCSDAFIRDVLGCPSYASVPPNMSHIPELQTPRSERVRAFLDWLQDNRAFSSTVHVLKDDSSAKSAFFQHLVEDRSESASSYQEFLQHIHQQVSK</sequence>
<dbReference type="InterPro" id="IPR007123">
    <property type="entry name" value="Gelsolin-like_dom"/>
</dbReference>
<feature type="domain" description="Gelsolin-like" evidence="1">
    <location>
        <begin position="66"/>
        <end position="138"/>
    </location>
</feature>
<evidence type="ECO:0000313" key="2">
    <source>
        <dbReference type="Proteomes" id="UP000192220"/>
    </source>
</evidence>
<dbReference type="GeneID" id="106531448"/>
<accession>A0A2I4CS10</accession>
<proteinExistence type="predicted"/>
<dbReference type="AlphaFoldDB" id="A0A2I4CS10"/>
<organism evidence="2 3">
    <name type="scientific">Austrofundulus limnaeus</name>
    <name type="common">Annual killifish</name>
    <dbReference type="NCBI Taxonomy" id="52670"/>
    <lineage>
        <taxon>Eukaryota</taxon>
        <taxon>Metazoa</taxon>
        <taxon>Chordata</taxon>
        <taxon>Craniata</taxon>
        <taxon>Vertebrata</taxon>
        <taxon>Euteleostomi</taxon>
        <taxon>Actinopterygii</taxon>
        <taxon>Neopterygii</taxon>
        <taxon>Teleostei</taxon>
        <taxon>Neoteleostei</taxon>
        <taxon>Acanthomorphata</taxon>
        <taxon>Ovalentaria</taxon>
        <taxon>Atherinomorphae</taxon>
        <taxon>Cyprinodontiformes</taxon>
        <taxon>Rivulidae</taxon>
        <taxon>Austrofundulus</taxon>
    </lineage>
</organism>
<dbReference type="InParanoid" id="A0A2I4CS10"/>
<name>A0A2I4CS10_AUSLI</name>
<dbReference type="Proteomes" id="UP000192220">
    <property type="component" value="Unplaced"/>
</dbReference>
<dbReference type="SUPFAM" id="SSF82754">
    <property type="entry name" value="C-terminal, gelsolin-like domain of Sec23/24"/>
    <property type="match status" value="1"/>
</dbReference>
<dbReference type="GO" id="GO:0030127">
    <property type="term" value="C:COPII vesicle coat"/>
    <property type="evidence" value="ECO:0007669"/>
    <property type="project" value="TreeGrafter"/>
</dbReference>
<dbReference type="InterPro" id="IPR050550">
    <property type="entry name" value="SEC23_SEC24_subfamily"/>
</dbReference>
<keyword evidence="2" id="KW-1185">Reference proteome</keyword>
<dbReference type="OrthoDB" id="8904513at2759"/>
<dbReference type="GO" id="GO:0000149">
    <property type="term" value="F:SNARE binding"/>
    <property type="evidence" value="ECO:0007669"/>
    <property type="project" value="TreeGrafter"/>
</dbReference>
<dbReference type="RefSeq" id="XP_013882777.1">
    <property type="nucleotide sequence ID" value="XM_014027323.1"/>
</dbReference>
<protein>
    <submittedName>
        <fullName evidence="3">Protein transport protein Sec24B</fullName>
    </submittedName>
</protein>
<dbReference type="KEGG" id="alim:106531448"/>
<dbReference type="Gene3D" id="3.40.20.10">
    <property type="entry name" value="Severin"/>
    <property type="match status" value="1"/>
</dbReference>
<dbReference type="GO" id="GO:0090110">
    <property type="term" value="P:COPII-coated vesicle cargo loading"/>
    <property type="evidence" value="ECO:0007669"/>
    <property type="project" value="TreeGrafter"/>
</dbReference>